<dbReference type="EMBL" id="REGN01012146">
    <property type="protein sequence ID" value="RMZ96487.1"/>
    <property type="molecule type" value="Genomic_DNA"/>
</dbReference>
<comment type="catalytic activity">
    <reaction evidence="9">
        <text>D-ribose + ATP = D-ribose 5-phosphate + ADP + H(+)</text>
        <dbReference type="Rhea" id="RHEA:13697"/>
        <dbReference type="ChEBI" id="CHEBI:15378"/>
        <dbReference type="ChEBI" id="CHEBI:30616"/>
        <dbReference type="ChEBI" id="CHEBI:47013"/>
        <dbReference type="ChEBI" id="CHEBI:78346"/>
        <dbReference type="ChEBI" id="CHEBI:456216"/>
        <dbReference type="EC" id="2.7.1.15"/>
    </reaction>
</comment>
<dbReference type="PANTHER" id="PTHR10584:SF166">
    <property type="entry name" value="RIBOKINASE"/>
    <property type="match status" value="1"/>
</dbReference>
<dbReference type="InterPro" id="IPR029056">
    <property type="entry name" value="Ribokinase-like"/>
</dbReference>
<evidence type="ECO:0000256" key="6">
    <source>
        <dbReference type="ARBA" id="ARBA00022842"/>
    </source>
</evidence>
<feature type="binding site" evidence="9">
    <location>
        <position position="261"/>
    </location>
    <ligand>
        <name>substrate</name>
    </ligand>
</feature>
<evidence type="ECO:0000256" key="8">
    <source>
        <dbReference type="ARBA" id="ARBA00023277"/>
    </source>
</evidence>
<dbReference type="InterPro" id="IPR011611">
    <property type="entry name" value="PfkB_dom"/>
</dbReference>
<keyword evidence="4 9" id="KW-0418">Kinase</keyword>
<comment type="cofactor">
    <cofactor evidence="9">
        <name>Mg(2+)</name>
        <dbReference type="ChEBI" id="CHEBI:18420"/>
    </cofactor>
    <text evidence="9">Requires a divalent cation, most likely magnesium in vivo, as an electrophilic catalyst to aid phosphoryl group transfer. It is the chelate of the metal and the nucleotide that is the actual substrate.</text>
</comment>
<dbReference type="GO" id="GO:0046872">
    <property type="term" value="F:metal ion binding"/>
    <property type="evidence" value="ECO:0007669"/>
    <property type="project" value="UniProtKB-KW"/>
</dbReference>
<comment type="caution">
    <text evidence="9">Lacks conserved residue(s) required for the propagation of feature annotation.</text>
</comment>
<dbReference type="GO" id="GO:0019303">
    <property type="term" value="P:D-ribose catabolic process"/>
    <property type="evidence" value="ECO:0007669"/>
    <property type="project" value="UniProtKB-UniRule"/>
</dbReference>
<keyword evidence="2 9" id="KW-0479">Metal-binding</keyword>
<dbReference type="Proteomes" id="UP000276133">
    <property type="component" value="Unassembled WGS sequence"/>
</dbReference>
<dbReference type="PANTHER" id="PTHR10584">
    <property type="entry name" value="SUGAR KINASE"/>
    <property type="match status" value="1"/>
</dbReference>
<keyword evidence="9" id="KW-0963">Cytoplasm</keyword>
<comment type="subcellular location">
    <subcellularLocation>
        <location evidence="9">Cytoplasm</location>
    </subcellularLocation>
    <subcellularLocation>
        <location evidence="9">Nucleus</location>
    </subcellularLocation>
</comment>
<evidence type="ECO:0000256" key="3">
    <source>
        <dbReference type="ARBA" id="ARBA00022741"/>
    </source>
</evidence>
<evidence type="ECO:0000256" key="5">
    <source>
        <dbReference type="ARBA" id="ARBA00022840"/>
    </source>
</evidence>
<dbReference type="STRING" id="10195.A0A3M7PCP4"/>
<feature type="binding site" evidence="9">
    <location>
        <position position="299"/>
    </location>
    <ligand>
        <name>K(+)</name>
        <dbReference type="ChEBI" id="CHEBI:29103"/>
    </ligand>
</feature>
<dbReference type="CDD" id="cd01174">
    <property type="entry name" value="ribokinase"/>
    <property type="match status" value="1"/>
</dbReference>
<keyword evidence="9" id="KW-0539">Nucleus</keyword>
<comment type="activity regulation">
    <text evidence="9">Activated by a monovalent cation that binds near, but not in, the active site. The most likely occupant of the site in vivo is potassium. Ion binding induces a conformational change that may alter substrate affinity.</text>
</comment>
<comment type="function">
    <text evidence="9">Catalyzes the phosphorylation of ribose at O-5 in a reaction requiring ATP and magnesium. The resulting D-ribose-5-phosphate can then be used either for sythesis of nucleotides, histidine, and tryptophan, or as a component of the pentose phosphate pathway.</text>
</comment>
<comment type="pathway">
    <text evidence="9">Carbohydrate metabolism; D-ribose degradation; D-ribose 5-phosphate from beta-D-ribopyranose: step 2/2.</text>
</comment>
<evidence type="ECO:0000313" key="12">
    <source>
        <dbReference type="Proteomes" id="UP000276133"/>
    </source>
</evidence>
<dbReference type="HAMAP" id="MF_01987">
    <property type="entry name" value="Ribokinase"/>
    <property type="match status" value="1"/>
</dbReference>
<protein>
    <recommendedName>
        <fullName evidence="9">Ribokinase</fullName>
        <shortName evidence="9">RK</shortName>
        <ecNumber evidence="9">2.7.1.15</ecNumber>
    </recommendedName>
</protein>
<feature type="binding site" evidence="9">
    <location>
        <position position="293"/>
    </location>
    <ligand>
        <name>K(+)</name>
        <dbReference type="ChEBI" id="CHEBI:29103"/>
    </ligand>
</feature>
<dbReference type="GO" id="GO:0005634">
    <property type="term" value="C:nucleus"/>
    <property type="evidence" value="ECO:0007669"/>
    <property type="project" value="UniProtKB-SubCell"/>
</dbReference>
<dbReference type="EC" id="2.7.1.15" evidence="9"/>
<keyword evidence="7 9" id="KW-0630">Potassium</keyword>
<keyword evidence="5 9" id="KW-0067">ATP-binding</keyword>
<dbReference type="OrthoDB" id="415590at2759"/>
<proteinExistence type="inferred from homology"/>
<keyword evidence="12" id="KW-1185">Reference proteome</keyword>
<dbReference type="PRINTS" id="PR00990">
    <property type="entry name" value="RIBOKINASE"/>
</dbReference>
<dbReference type="InterPro" id="IPR011877">
    <property type="entry name" value="Ribokinase"/>
</dbReference>
<dbReference type="GO" id="GO:0005829">
    <property type="term" value="C:cytosol"/>
    <property type="evidence" value="ECO:0007669"/>
    <property type="project" value="TreeGrafter"/>
</dbReference>
<feature type="binding site" evidence="9">
    <location>
        <position position="189"/>
    </location>
    <ligand>
        <name>ATP</name>
        <dbReference type="ChEBI" id="CHEBI:30616"/>
    </ligand>
</feature>
<dbReference type="Pfam" id="PF00294">
    <property type="entry name" value="PfkB"/>
    <property type="match status" value="1"/>
</dbReference>
<dbReference type="AlphaFoldDB" id="A0A3M7PCP4"/>
<feature type="binding site" evidence="9">
    <location>
        <position position="255"/>
    </location>
    <ligand>
        <name>K(+)</name>
        <dbReference type="ChEBI" id="CHEBI:29103"/>
    </ligand>
</feature>
<sequence length="312" mass="33784">MSEKSFDVVSIGDCVMDCLFYVDRMPKMAETMTANDFELFPGGKGANVCIAAARLGSKNAFVCKLGHDMFGKNFISILQSEKINIDHVSFTDKAPTSVASIMVDPKGNNSIAVNFGATLQLNERDIDKAEDLIKKCKVLITSMVVKGATALHSLKLAKKHNLITVFNFAPAIKDLDPEFNKYVDLLVVNEVEAEVFTGSSVKSVEEAEKACQVVLAREGFEIGVVVTLGEKGCVFGNKKNGDIKHYPGKKVKVVDSTGAGDAFCGSLSHFIGKCDIYQAIELASSYASLTVQHKGTQASYPCIDNLDLSFRI</sequence>
<keyword evidence="3 9" id="KW-0547">Nucleotide-binding</keyword>
<evidence type="ECO:0000256" key="2">
    <source>
        <dbReference type="ARBA" id="ARBA00022723"/>
    </source>
</evidence>
<organism evidence="11 12">
    <name type="scientific">Brachionus plicatilis</name>
    <name type="common">Marine rotifer</name>
    <name type="synonym">Brachionus muelleri</name>
    <dbReference type="NCBI Taxonomy" id="10195"/>
    <lineage>
        <taxon>Eukaryota</taxon>
        <taxon>Metazoa</taxon>
        <taxon>Spiralia</taxon>
        <taxon>Gnathifera</taxon>
        <taxon>Rotifera</taxon>
        <taxon>Eurotatoria</taxon>
        <taxon>Monogononta</taxon>
        <taxon>Pseudotrocha</taxon>
        <taxon>Ploima</taxon>
        <taxon>Brachionidae</taxon>
        <taxon>Brachionus</taxon>
    </lineage>
</organism>
<accession>A0A3M7PCP4</accession>
<evidence type="ECO:0000256" key="9">
    <source>
        <dbReference type="HAMAP-Rule" id="MF_03215"/>
    </source>
</evidence>
<comment type="similarity">
    <text evidence="9">Belongs to the carbohydrate kinase PfkB family. Ribokinase subfamily.</text>
</comment>
<dbReference type="Gene3D" id="3.40.1190.20">
    <property type="match status" value="1"/>
</dbReference>
<keyword evidence="1 9" id="KW-0808">Transferase</keyword>
<feature type="binding site" evidence="9">
    <location>
        <begin position="260"/>
        <end position="261"/>
    </location>
    <ligand>
        <name>ATP</name>
        <dbReference type="ChEBI" id="CHEBI:30616"/>
    </ligand>
</feature>
<evidence type="ECO:0000313" key="11">
    <source>
        <dbReference type="EMBL" id="RMZ96487.1"/>
    </source>
</evidence>
<feature type="binding site" evidence="9">
    <location>
        <begin position="15"/>
        <end position="17"/>
    </location>
    <ligand>
        <name>substrate</name>
    </ligand>
</feature>
<feature type="binding site" evidence="9">
    <location>
        <position position="295"/>
    </location>
    <ligand>
        <name>K(+)</name>
        <dbReference type="ChEBI" id="CHEBI:29103"/>
    </ligand>
</feature>
<dbReference type="UniPathway" id="UPA00916">
    <property type="reaction ID" value="UER00889"/>
</dbReference>
<dbReference type="InterPro" id="IPR002139">
    <property type="entry name" value="Ribo/fructo_kinase"/>
</dbReference>
<evidence type="ECO:0000256" key="1">
    <source>
        <dbReference type="ARBA" id="ARBA00022679"/>
    </source>
</evidence>
<feature type="binding site" evidence="9">
    <location>
        <position position="257"/>
    </location>
    <ligand>
        <name>K(+)</name>
        <dbReference type="ChEBI" id="CHEBI:29103"/>
    </ligand>
</feature>
<evidence type="ECO:0000259" key="10">
    <source>
        <dbReference type="Pfam" id="PF00294"/>
    </source>
</evidence>
<dbReference type="GO" id="GO:0005524">
    <property type="term" value="F:ATP binding"/>
    <property type="evidence" value="ECO:0007669"/>
    <property type="project" value="UniProtKB-UniRule"/>
</dbReference>
<feature type="active site" description="Proton acceptor" evidence="9">
    <location>
        <position position="261"/>
    </location>
</feature>
<dbReference type="GO" id="GO:0004747">
    <property type="term" value="F:ribokinase activity"/>
    <property type="evidence" value="ECO:0007669"/>
    <property type="project" value="UniProtKB-UniRule"/>
</dbReference>
<feature type="domain" description="Carbohydrate kinase PfkB" evidence="10">
    <location>
        <begin position="7"/>
        <end position="301"/>
    </location>
</feature>
<feature type="binding site" evidence="9">
    <location>
        <begin position="43"/>
        <end position="47"/>
    </location>
    <ligand>
        <name>substrate</name>
    </ligand>
</feature>
<name>A0A3M7PCP4_BRAPC</name>
<evidence type="ECO:0000256" key="7">
    <source>
        <dbReference type="ARBA" id="ARBA00022958"/>
    </source>
</evidence>
<keyword evidence="8 9" id="KW-0119">Carbohydrate metabolism</keyword>
<gene>
    <name evidence="11" type="ORF">BpHYR1_004807</name>
</gene>
<evidence type="ECO:0000256" key="4">
    <source>
        <dbReference type="ARBA" id="ARBA00022777"/>
    </source>
</evidence>
<comment type="subunit">
    <text evidence="9">Homodimer.</text>
</comment>
<reference evidence="11 12" key="1">
    <citation type="journal article" date="2018" name="Sci. Rep.">
        <title>Genomic signatures of local adaptation to the degree of environmental predictability in rotifers.</title>
        <authorList>
            <person name="Franch-Gras L."/>
            <person name="Hahn C."/>
            <person name="Garcia-Roger E.M."/>
            <person name="Carmona M.J."/>
            <person name="Serra M."/>
            <person name="Gomez A."/>
        </authorList>
    </citation>
    <scope>NUCLEOTIDE SEQUENCE [LARGE SCALE GENOMIC DNA]</scope>
    <source>
        <strain evidence="11">HYR1</strain>
    </source>
</reference>
<keyword evidence="6 9" id="KW-0460">Magnesium</keyword>
<dbReference type="SUPFAM" id="SSF53613">
    <property type="entry name" value="Ribokinase-like"/>
    <property type="match status" value="1"/>
</dbReference>
<comment type="caution">
    <text evidence="11">The sequence shown here is derived from an EMBL/GenBank/DDBJ whole genome shotgun (WGS) entry which is preliminary data.</text>
</comment>
<feature type="binding site" evidence="9">
    <location>
        <position position="290"/>
    </location>
    <ligand>
        <name>K(+)</name>
        <dbReference type="ChEBI" id="CHEBI:29103"/>
    </ligand>
</feature>
<feature type="binding site" evidence="9">
    <location>
        <begin position="227"/>
        <end position="232"/>
    </location>
    <ligand>
        <name>ATP</name>
        <dbReference type="ChEBI" id="CHEBI:30616"/>
    </ligand>
</feature>